<proteinExistence type="predicted"/>
<protein>
    <submittedName>
        <fullName evidence="1">RxLR effector protein</fullName>
    </submittedName>
</protein>
<gene>
    <name evidence="1" type="ORF">PHMEG_00038073</name>
</gene>
<organism evidence="1 2">
    <name type="scientific">Phytophthora megakarya</name>
    <dbReference type="NCBI Taxonomy" id="4795"/>
    <lineage>
        <taxon>Eukaryota</taxon>
        <taxon>Sar</taxon>
        <taxon>Stramenopiles</taxon>
        <taxon>Oomycota</taxon>
        <taxon>Peronosporomycetes</taxon>
        <taxon>Peronosporales</taxon>
        <taxon>Peronosporaceae</taxon>
        <taxon>Phytophthora</taxon>
    </lineage>
</organism>
<reference evidence="2" key="1">
    <citation type="submission" date="2017-03" db="EMBL/GenBank/DDBJ databases">
        <title>Phytopthora megakarya and P. palmivora, two closely related causual agents of cacao black pod achieved similar genome size and gene model numbers by different mechanisms.</title>
        <authorList>
            <person name="Ali S."/>
            <person name="Shao J."/>
            <person name="Larry D.J."/>
            <person name="Kronmiller B."/>
            <person name="Shen D."/>
            <person name="Strem M.D."/>
            <person name="Melnick R.L."/>
            <person name="Guiltinan M.J."/>
            <person name="Tyler B.M."/>
            <person name="Meinhardt L.W."/>
            <person name="Bailey B.A."/>
        </authorList>
    </citation>
    <scope>NUCLEOTIDE SEQUENCE [LARGE SCALE GENOMIC DNA]</scope>
    <source>
        <strain evidence="2">zdho120</strain>
    </source>
</reference>
<accession>A0A225UIN0</accession>
<name>A0A225UIN0_9STRA</name>
<comment type="caution">
    <text evidence="1">The sequence shown here is derived from an EMBL/GenBank/DDBJ whole genome shotgun (WGS) entry which is preliminary data.</text>
</comment>
<dbReference type="AlphaFoldDB" id="A0A225UIN0"/>
<sequence length="262" mass="30434">KSDDFVKQKLNLYGLSGHALTEHTNYKLFEKFVRIKQANQLNAWKEADASTFAVWRDLGLGDINTWDDLMRAADTDAFKLYQRYADSFDNTAVIKAAFERKDVPVLTSDTSWTERIARMVNWKANEKSESYVMTTLGFDKLSPAELEANKNGKTFLVYWLLKFDNSLNVDRQNTKDILKKLMELEKMPPAEMTIMKNKDALDRDQQRTKILLKKLLGLENLSPAEMVANDKYQTYKYVYGLIKQNKIDDYTSTLLERLTPRL</sequence>
<dbReference type="EMBL" id="NBNE01017334">
    <property type="protein sequence ID" value="OWY92780.1"/>
    <property type="molecule type" value="Genomic_DNA"/>
</dbReference>
<feature type="non-terminal residue" evidence="1">
    <location>
        <position position="1"/>
    </location>
</feature>
<dbReference type="Proteomes" id="UP000198211">
    <property type="component" value="Unassembled WGS sequence"/>
</dbReference>
<evidence type="ECO:0000313" key="2">
    <source>
        <dbReference type="Proteomes" id="UP000198211"/>
    </source>
</evidence>
<evidence type="ECO:0000313" key="1">
    <source>
        <dbReference type="EMBL" id="OWY92780.1"/>
    </source>
</evidence>
<keyword evidence="2" id="KW-1185">Reference proteome</keyword>